<keyword evidence="3 9" id="KW-0645">Protease</keyword>
<evidence type="ECO:0000256" key="5">
    <source>
        <dbReference type="ARBA" id="ARBA00022750"/>
    </source>
</evidence>
<keyword evidence="2 9" id="KW-1003">Cell membrane</keyword>
<dbReference type="Pfam" id="PF01252">
    <property type="entry name" value="Peptidase_A8"/>
    <property type="match status" value="1"/>
</dbReference>
<keyword evidence="7 9" id="KW-1133">Transmembrane helix</keyword>
<evidence type="ECO:0000313" key="12">
    <source>
        <dbReference type="Proteomes" id="UP000217215"/>
    </source>
</evidence>
<evidence type="ECO:0000313" key="11">
    <source>
        <dbReference type="EMBL" id="ASY15840.1"/>
    </source>
</evidence>
<gene>
    <name evidence="9" type="primary">lspA</name>
    <name evidence="11" type="ORF">A1sIA56_02765</name>
</gene>
<protein>
    <recommendedName>
        <fullName evidence="9">Lipoprotein signal peptidase</fullName>
        <ecNumber evidence="9">3.4.23.36</ecNumber>
    </recommendedName>
    <alternativeName>
        <fullName evidence="9">Prolipoprotein signal peptidase</fullName>
    </alternativeName>
    <alternativeName>
        <fullName evidence="9">Signal peptidase II</fullName>
        <shortName evidence="9">SPase II</shortName>
    </alternativeName>
</protein>
<feature type="active site" evidence="9">
    <location>
        <position position="115"/>
    </location>
</feature>
<reference evidence="11 12" key="1">
    <citation type="submission" date="2016-07" db="EMBL/GenBank/DDBJ databases">
        <title>High microdiversification within the ubiquitous acI lineage of Actinobacteria.</title>
        <authorList>
            <person name="Neuenschwander S.M."/>
            <person name="Salcher M."/>
            <person name="Ghai R."/>
            <person name="Pernthaler J."/>
        </authorList>
    </citation>
    <scope>NUCLEOTIDE SEQUENCE [LARGE SCALE GENOMIC DNA]</scope>
    <source>
        <strain evidence="11">MMS-IA-56</strain>
    </source>
</reference>
<dbReference type="RefSeq" id="WP_095673434.1">
    <property type="nucleotide sequence ID" value="NZ_CP016773.1"/>
</dbReference>
<dbReference type="EC" id="3.4.23.36" evidence="9"/>
<dbReference type="PRINTS" id="PR00781">
    <property type="entry name" value="LIPOSIGPTASE"/>
</dbReference>
<dbReference type="PANTHER" id="PTHR33695:SF1">
    <property type="entry name" value="LIPOPROTEIN SIGNAL PEPTIDASE"/>
    <property type="match status" value="1"/>
</dbReference>
<dbReference type="PANTHER" id="PTHR33695">
    <property type="entry name" value="LIPOPROTEIN SIGNAL PEPTIDASE"/>
    <property type="match status" value="1"/>
</dbReference>
<keyword evidence="4 9" id="KW-0812">Transmembrane</keyword>
<organism evidence="11 12">
    <name type="scientific">Candidatus Planktophila sulfonica</name>
    <dbReference type="NCBI Taxonomy" id="1884904"/>
    <lineage>
        <taxon>Bacteria</taxon>
        <taxon>Bacillati</taxon>
        <taxon>Actinomycetota</taxon>
        <taxon>Actinomycetes</taxon>
        <taxon>Candidatus Nanopelagicales</taxon>
        <taxon>Candidatus Nanopelagicaceae</taxon>
        <taxon>Candidatus Planktophila</taxon>
    </lineage>
</organism>
<name>A0A249KGB5_9ACTN</name>
<feature type="active site" evidence="9">
    <location>
        <position position="129"/>
    </location>
</feature>
<comment type="caution">
    <text evidence="9">Lacks conserved residue(s) required for the propagation of feature annotation.</text>
</comment>
<keyword evidence="6 9" id="KW-0378">Hydrolase</keyword>
<evidence type="ECO:0000256" key="1">
    <source>
        <dbReference type="ARBA" id="ARBA00006139"/>
    </source>
</evidence>
<evidence type="ECO:0000256" key="6">
    <source>
        <dbReference type="ARBA" id="ARBA00022801"/>
    </source>
</evidence>
<dbReference type="Proteomes" id="UP000217215">
    <property type="component" value="Chromosome"/>
</dbReference>
<feature type="transmembrane region" description="Helical" evidence="9">
    <location>
        <begin position="82"/>
        <end position="103"/>
    </location>
</feature>
<dbReference type="InterPro" id="IPR001872">
    <property type="entry name" value="Peptidase_A8"/>
</dbReference>
<keyword evidence="12" id="KW-1185">Reference proteome</keyword>
<comment type="pathway">
    <text evidence="9">Protein modification; lipoprotein biosynthesis (signal peptide cleavage).</text>
</comment>
<dbReference type="GO" id="GO:0004190">
    <property type="term" value="F:aspartic-type endopeptidase activity"/>
    <property type="evidence" value="ECO:0007669"/>
    <property type="project" value="UniProtKB-UniRule"/>
</dbReference>
<evidence type="ECO:0000256" key="7">
    <source>
        <dbReference type="ARBA" id="ARBA00022989"/>
    </source>
</evidence>
<comment type="catalytic activity">
    <reaction evidence="9">
        <text>Release of signal peptides from bacterial membrane prolipoproteins. Hydrolyzes -Xaa-Yaa-Zaa-|-(S,diacylglyceryl)Cys-, in which Xaa is hydrophobic (preferably Leu), and Yaa (Ala or Ser) and Zaa (Gly or Ala) have small, neutral side chains.</text>
        <dbReference type="EC" id="3.4.23.36"/>
    </reaction>
</comment>
<accession>A0A249KGB5</accession>
<proteinExistence type="inferred from homology"/>
<dbReference type="AlphaFoldDB" id="A0A249KGB5"/>
<dbReference type="HAMAP" id="MF_00161">
    <property type="entry name" value="LspA"/>
    <property type="match status" value="1"/>
</dbReference>
<evidence type="ECO:0000256" key="9">
    <source>
        <dbReference type="HAMAP-Rule" id="MF_00161"/>
    </source>
</evidence>
<evidence type="ECO:0000256" key="3">
    <source>
        <dbReference type="ARBA" id="ARBA00022670"/>
    </source>
</evidence>
<dbReference type="EMBL" id="CP016773">
    <property type="protein sequence ID" value="ASY15840.1"/>
    <property type="molecule type" value="Genomic_DNA"/>
</dbReference>
<comment type="function">
    <text evidence="9">This protein specifically catalyzes the removal of signal peptides from prolipoproteins.</text>
</comment>
<keyword evidence="5 9" id="KW-0064">Aspartyl protease</keyword>
<keyword evidence="8 9" id="KW-0472">Membrane</keyword>
<evidence type="ECO:0000256" key="8">
    <source>
        <dbReference type="ARBA" id="ARBA00023136"/>
    </source>
</evidence>
<dbReference type="KEGG" id="psuf:A1sIA56_02765"/>
<dbReference type="GO" id="GO:0006508">
    <property type="term" value="P:proteolysis"/>
    <property type="evidence" value="ECO:0007669"/>
    <property type="project" value="UniProtKB-KW"/>
</dbReference>
<comment type="subcellular location">
    <subcellularLocation>
        <location evidence="9">Cell membrane</location>
        <topology evidence="9">Multi-pass membrane protein</topology>
    </subcellularLocation>
</comment>
<dbReference type="GO" id="GO:0005886">
    <property type="term" value="C:plasma membrane"/>
    <property type="evidence" value="ECO:0007669"/>
    <property type="project" value="UniProtKB-SubCell"/>
</dbReference>
<comment type="similarity">
    <text evidence="1 9 10">Belongs to the peptidase A8 family.</text>
</comment>
<evidence type="ECO:0000256" key="2">
    <source>
        <dbReference type="ARBA" id="ARBA00022475"/>
    </source>
</evidence>
<sequence length="154" mass="17030">MRRLFAIAWTIWLFDFVTKTWALSTFSASPKPVIGSLLQFTLIRNSGAAFSLATGFTILFSLLALAVVVTVISYASRITSQGWQWTAGLLLGGVLGNLTDRIFREPSFLNGHVIDWIQIPNWPVFNIADMAISTAAAIAFVLTMRNIPPITRVR</sequence>
<feature type="transmembrane region" description="Helical" evidence="9">
    <location>
        <begin position="123"/>
        <end position="144"/>
    </location>
</feature>
<dbReference type="OrthoDB" id="4308908at2"/>
<feature type="transmembrane region" description="Helical" evidence="9">
    <location>
        <begin position="46"/>
        <end position="75"/>
    </location>
</feature>
<evidence type="ECO:0000256" key="10">
    <source>
        <dbReference type="RuleBase" id="RU004181"/>
    </source>
</evidence>
<dbReference type="UniPathway" id="UPA00665"/>
<evidence type="ECO:0000256" key="4">
    <source>
        <dbReference type="ARBA" id="ARBA00022692"/>
    </source>
</evidence>